<accession>A0ACC1NUT5</accession>
<reference evidence="1" key="1">
    <citation type="submission" date="2022-08" db="EMBL/GenBank/DDBJ databases">
        <title>Genome Sequence of Lecanicillium fungicola.</title>
        <authorList>
            <person name="Buettner E."/>
        </authorList>
    </citation>
    <scope>NUCLEOTIDE SEQUENCE</scope>
    <source>
        <strain evidence="1">Babe33</strain>
    </source>
</reference>
<dbReference type="Proteomes" id="UP001143910">
    <property type="component" value="Unassembled WGS sequence"/>
</dbReference>
<gene>
    <name evidence="1" type="ORF">NQ176_g946</name>
</gene>
<dbReference type="EMBL" id="JANJQO010000044">
    <property type="protein sequence ID" value="KAJ2983082.1"/>
    <property type="molecule type" value="Genomic_DNA"/>
</dbReference>
<evidence type="ECO:0000313" key="1">
    <source>
        <dbReference type="EMBL" id="KAJ2983082.1"/>
    </source>
</evidence>
<evidence type="ECO:0000313" key="2">
    <source>
        <dbReference type="Proteomes" id="UP001143910"/>
    </source>
</evidence>
<comment type="caution">
    <text evidence="1">The sequence shown here is derived from an EMBL/GenBank/DDBJ whole genome shotgun (WGS) entry which is preliminary data.</text>
</comment>
<name>A0ACC1NUT5_9HYPO</name>
<sequence>MHFKPLAAVKLASLSNSESKQNILQKIDSGLFSAAWWPTANFEAGLNLSRLVLWLFIWDDEIDAEGGHLAGDFQAAQDFRQTTINFVEHCLGLTNSYCPTPSNQILQFFKRIGDAVCHSYDEGKALLFSEIKFFIECSELEQSRRLSPDLPTIAEYQETRMGTSAVNITTFFNEYACNITLPVAVLEEPLMKIIWDKTNTIIWAVNDIVSLNKEVAQNTVDSMVPLLYTEFGSMKTALAMIVGLVEEAVESFDRAATALLGKYSDDGTIADKLTLYIDACRQNCTGNLYWSLRTARYDSIMKHETAAYRLGEAGWSHPSRVQGIGHA</sequence>
<keyword evidence="2" id="KW-1185">Reference proteome</keyword>
<protein>
    <submittedName>
        <fullName evidence="1">Uncharacterized protein</fullName>
    </submittedName>
</protein>
<proteinExistence type="predicted"/>
<organism evidence="1 2">
    <name type="scientific">Zarea fungicola</name>
    <dbReference type="NCBI Taxonomy" id="93591"/>
    <lineage>
        <taxon>Eukaryota</taxon>
        <taxon>Fungi</taxon>
        <taxon>Dikarya</taxon>
        <taxon>Ascomycota</taxon>
        <taxon>Pezizomycotina</taxon>
        <taxon>Sordariomycetes</taxon>
        <taxon>Hypocreomycetidae</taxon>
        <taxon>Hypocreales</taxon>
        <taxon>Cordycipitaceae</taxon>
        <taxon>Zarea</taxon>
    </lineage>
</organism>